<dbReference type="InterPro" id="IPR017144">
    <property type="entry name" value="Xaa-Arg_dipeptidase"/>
</dbReference>
<comment type="similarity">
    <text evidence="1">Belongs to the peptidase M20A family.</text>
</comment>
<protein>
    <recommendedName>
        <fullName evidence="1">Peptidase M20 domain-containing protein 2</fullName>
    </recommendedName>
</protein>
<evidence type="ECO:0000313" key="4">
    <source>
        <dbReference type="Proteomes" id="UP001634394"/>
    </source>
</evidence>
<dbReference type="PIRSF" id="PIRSF037226">
    <property type="entry name" value="Amidohydrolase_ACY1L2_prd"/>
    <property type="match status" value="1"/>
</dbReference>
<feature type="domain" description="Peptidase M20 dimerisation" evidence="2">
    <location>
        <begin position="175"/>
        <end position="270"/>
    </location>
</feature>
<dbReference type="FunFam" id="3.30.70.360:FF:000004">
    <property type="entry name" value="Peptidase M20 domain-containing protein 2"/>
    <property type="match status" value="1"/>
</dbReference>
<dbReference type="SUPFAM" id="SSF55031">
    <property type="entry name" value="Bacterial exopeptidase dimerisation domain"/>
    <property type="match status" value="1"/>
</dbReference>
<dbReference type="EMBL" id="JBJQND010000003">
    <property type="protein sequence ID" value="KAL3882708.1"/>
    <property type="molecule type" value="Genomic_DNA"/>
</dbReference>
<dbReference type="Gene3D" id="3.30.70.360">
    <property type="match status" value="1"/>
</dbReference>
<dbReference type="InterPro" id="IPR017439">
    <property type="entry name" value="Amidohydrolase"/>
</dbReference>
<dbReference type="InterPro" id="IPR052030">
    <property type="entry name" value="Peptidase_M20/M20A_hydrolases"/>
</dbReference>
<dbReference type="Pfam" id="PF07687">
    <property type="entry name" value="M20_dimer"/>
    <property type="match status" value="1"/>
</dbReference>
<evidence type="ECO:0000259" key="2">
    <source>
        <dbReference type="Pfam" id="PF07687"/>
    </source>
</evidence>
<dbReference type="CDD" id="cd05672">
    <property type="entry name" value="M20_ACY1L2-like"/>
    <property type="match status" value="1"/>
</dbReference>
<dbReference type="InterPro" id="IPR002933">
    <property type="entry name" value="Peptidase_M20"/>
</dbReference>
<keyword evidence="4" id="KW-1185">Reference proteome</keyword>
<dbReference type="SUPFAM" id="SSF53187">
    <property type="entry name" value="Zn-dependent exopeptidases"/>
    <property type="match status" value="1"/>
</dbReference>
<dbReference type="PANTHER" id="PTHR30575:SF0">
    <property type="entry name" value="XAA-ARG DIPEPTIDASE"/>
    <property type="match status" value="1"/>
</dbReference>
<dbReference type="InterPro" id="IPR036264">
    <property type="entry name" value="Bact_exopeptidase_dim_dom"/>
</dbReference>
<organism evidence="3 4">
    <name type="scientific">Sinanodonta woodiana</name>
    <name type="common">Chinese pond mussel</name>
    <name type="synonym">Anodonta woodiana</name>
    <dbReference type="NCBI Taxonomy" id="1069815"/>
    <lineage>
        <taxon>Eukaryota</taxon>
        <taxon>Metazoa</taxon>
        <taxon>Spiralia</taxon>
        <taxon>Lophotrochozoa</taxon>
        <taxon>Mollusca</taxon>
        <taxon>Bivalvia</taxon>
        <taxon>Autobranchia</taxon>
        <taxon>Heteroconchia</taxon>
        <taxon>Palaeoheterodonta</taxon>
        <taxon>Unionida</taxon>
        <taxon>Unionoidea</taxon>
        <taxon>Unionidae</taxon>
        <taxon>Unioninae</taxon>
        <taxon>Sinanodonta</taxon>
    </lineage>
</organism>
<reference evidence="3 4" key="1">
    <citation type="submission" date="2024-11" db="EMBL/GenBank/DDBJ databases">
        <title>Chromosome-level genome assembly of the freshwater bivalve Anodonta woodiana.</title>
        <authorList>
            <person name="Chen X."/>
        </authorList>
    </citation>
    <scope>NUCLEOTIDE SEQUENCE [LARGE SCALE GENOMIC DNA]</scope>
    <source>
        <strain evidence="3">MN2024</strain>
        <tissue evidence="3">Gills</tissue>
    </source>
</reference>
<dbReference type="Gene3D" id="3.40.630.10">
    <property type="entry name" value="Zn peptidases"/>
    <property type="match status" value="1"/>
</dbReference>
<gene>
    <name evidence="3" type="ORF">ACJMK2_029021</name>
</gene>
<dbReference type="PANTHER" id="PTHR30575">
    <property type="entry name" value="PEPTIDASE M20"/>
    <property type="match status" value="1"/>
</dbReference>
<dbReference type="GO" id="GO:0016787">
    <property type="term" value="F:hydrolase activity"/>
    <property type="evidence" value="ECO:0007669"/>
    <property type="project" value="UniProtKB-ARBA"/>
</dbReference>
<dbReference type="AlphaFoldDB" id="A0ABD3XB68"/>
<proteinExistence type="inferred from homology"/>
<dbReference type="Proteomes" id="UP001634394">
    <property type="component" value="Unassembled WGS sequence"/>
</dbReference>
<accession>A0ABD3XB68</accession>
<sequence length="405" mass="43851">MSGCNMDGSKQAACAAIERAKDDLFKVSQDIWSHPEENFQEHHAHKALTAFLEKYGFNVEKHFHLPTAFRAVLGDGNTGPHVAVLCEYDALPEIGHACGHNIIAEVGVAAALGVKAAFEFVGKPFGKFTVLGTPAEEGGGGKIDLINAGVFNGVDVAMMAHPAPYNEPAIGFLAIKTVNVKFLGKPTHASACPWEGVNALDAAVLCYQSVSCLRQQMKPTWRVHGIIKKGGTKPNIIPEETELEFYVRAPTSVELAVLEGKVHQCFESAAISTGCRVEIKWSARPYLDMVKNMTVLDIYRTNAVSVGVDFEKYRMPDGFNTSTGSTDMGNVSHVVPSIHPMFYIESTSVNHTRDFTTASGDPIAQPFALAQGKALAMTALDILSNPAILDKVKDEFKENVQPYAK</sequence>
<dbReference type="InterPro" id="IPR011650">
    <property type="entry name" value="Peptidase_M20_dimer"/>
</dbReference>
<name>A0ABD3XB68_SINWO</name>
<comment type="caution">
    <text evidence="3">The sequence shown here is derived from an EMBL/GenBank/DDBJ whole genome shotgun (WGS) entry which is preliminary data.</text>
</comment>
<dbReference type="NCBIfam" id="TIGR01891">
    <property type="entry name" value="amidohydrolases"/>
    <property type="match status" value="1"/>
</dbReference>
<evidence type="ECO:0000256" key="1">
    <source>
        <dbReference type="PIRNR" id="PIRNR037226"/>
    </source>
</evidence>
<evidence type="ECO:0000313" key="3">
    <source>
        <dbReference type="EMBL" id="KAL3882708.1"/>
    </source>
</evidence>
<dbReference type="Pfam" id="PF01546">
    <property type="entry name" value="Peptidase_M20"/>
    <property type="match status" value="1"/>
</dbReference>